<evidence type="ECO:0000313" key="2">
    <source>
        <dbReference type="EMBL" id="KAK7725260.1"/>
    </source>
</evidence>
<gene>
    <name evidence="2" type="ORF">SLS63_008257</name>
</gene>
<feature type="transmembrane region" description="Helical" evidence="1">
    <location>
        <begin position="305"/>
        <end position="330"/>
    </location>
</feature>
<proteinExistence type="predicted"/>
<name>A0ABR1P386_DIAER</name>
<keyword evidence="1" id="KW-0812">Transmembrane</keyword>
<dbReference type="Proteomes" id="UP001430848">
    <property type="component" value="Unassembled WGS sequence"/>
</dbReference>
<keyword evidence="1" id="KW-1133">Transmembrane helix</keyword>
<sequence>MPPFDLNFYDEGRYYSTPDMFSVQISSGNQGGSASSSFFTGKTIGVILGLSDSAIARKEPADWGQSLYDCDDPASNDTWYCRGYGAAQCVLQPCVRTYSCSIDSGTVNEVTVEHSDLDQTWGFGQPSLPRGSFVTGDWVDKQLFGLVDTQCISDDERQRLKEEGYDTDKASRWLPYNITFHPYAPSINASSPFPRSLLAHECLYLIDAWLIQHLWDSVLSPLLLGKVTRHDDSDEAQKYKFGFNGTQQLLHLYNTGHVSMKAVDATFANLAQAMTLWVRENGMANYSRRAEGEVLHYAVCLQVNWSWVALPGLLAAGALVLFLLTLLAAARRAMPPWKSSTLPMLLHGPAGSDWVDEDMVDFSKTGKTACRDVETVEGIHRFASGVFVKMVDQGGQYELRQVAPPKFL</sequence>
<comment type="caution">
    <text evidence="2">The sequence shown here is derived from an EMBL/GenBank/DDBJ whole genome shotgun (WGS) entry which is preliminary data.</text>
</comment>
<keyword evidence="1" id="KW-0472">Membrane</keyword>
<dbReference type="PANTHER" id="PTHR35394:SF5">
    <property type="entry name" value="DUF3176 DOMAIN-CONTAINING PROTEIN"/>
    <property type="match status" value="1"/>
</dbReference>
<dbReference type="PANTHER" id="PTHR35394">
    <property type="entry name" value="DUF3176 DOMAIN-CONTAINING PROTEIN"/>
    <property type="match status" value="1"/>
</dbReference>
<accession>A0ABR1P386</accession>
<keyword evidence="3" id="KW-1185">Reference proteome</keyword>
<reference evidence="2 3" key="1">
    <citation type="submission" date="2024-02" db="EMBL/GenBank/DDBJ databases">
        <title>De novo assembly and annotation of 12 fungi associated with fruit tree decline syndrome in Ontario, Canada.</title>
        <authorList>
            <person name="Sulman M."/>
            <person name="Ellouze W."/>
            <person name="Ilyukhin E."/>
        </authorList>
    </citation>
    <scope>NUCLEOTIDE SEQUENCE [LARGE SCALE GENOMIC DNA]</scope>
    <source>
        <strain evidence="2 3">M169</strain>
    </source>
</reference>
<evidence type="ECO:0000256" key="1">
    <source>
        <dbReference type="SAM" id="Phobius"/>
    </source>
</evidence>
<evidence type="ECO:0000313" key="3">
    <source>
        <dbReference type="Proteomes" id="UP001430848"/>
    </source>
</evidence>
<protein>
    <submittedName>
        <fullName evidence="2">Uncharacterized protein</fullName>
    </submittedName>
</protein>
<organism evidence="2 3">
    <name type="scientific">Diaporthe eres</name>
    <name type="common">Phomopsis oblonga</name>
    <dbReference type="NCBI Taxonomy" id="83184"/>
    <lineage>
        <taxon>Eukaryota</taxon>
        <taxon>Fungi</taxon>
        <taxon>Dikarya</taxon>
        <taxon>Ascomycota</taxon>
        <taxon>Pezizomycotina</taxon>
        <taxon>Sordariomycetes</taxon>
        <taxon>Sordariomycetidae</taxon>
        <taxon>Diaporthales</taxon>
        <taxon>Diaporthaceae</taxon>
        <taxon>Diaporthe</taxon>
        <taxon>Diaporthe eres species complex</taxon>
    </lineage>
</organism>
<dbReference type="EMBL" id="JAKNSF020000051">
    <property type="protein sequence ID" value="KAK7725260.1"/>
    <property type="molecule type" value="Genomic_DNA"/>
</dbReference>